<evidence type="ECO:0000259" key="5">
    <source>
        <dbReference type="PROSITE" id="PS01124"/>
    </source>
</evidence>
<feature type="region of interest" description="Disordered" evidence="4">
    <location>
        <begin position="1"/>
        <end position="31"/>
    </location>
</feature>
<evidence type="ECO:0000256" key="1">
    <source>
        <dbReference type="ARBA" id="ARBA00023015"/>
    </source>
</evidence>
<dbReference type="InterPro" id="IPR050204">
    <property type="entry name" value="AraC_XylS_family_regulators"/>
</dbReference>
<dbReference type="PANTHER" id="PTHR46796:SF12">
    <property type="entry name" value="HTH-TYPE DNA-BINDING TRANSCRIPTIONAL ACTIVATOR EUTR"/>
    <property type="match status" value="1"/>
</dbReference>
<keyword evidence="2" id="KW-0238">DNA-binding</keyword>
<comment type="caution">
    <text evidence="6">The sequence shown here is derived from an EMBL/GenBank/DDBJ whole genome shotgun (WGS) entry which is preliminary data.</text>
</comment>
<evidence type="ECO:0000256" key="3">
    <source>
        <dbReference type="ARBA" id="ARBA00023163"/>
    </source>
</evidence>
<evidence type="ECO:0000313" key="6">
    <source>
        <dbReference type="EMBL" id="PSC05520.1"/>
    </source>
</evidence>
<evidence type="ECO:0000256" key="2">
    <source>
        <dbReference type="ARBA" id="ARBA00023125"/>
    </source>
</evidence>
<dbReference type="EMBL" id="PVZS01000007">
    <property type="protein sequence ID" value="PSC05520.1"/>
    <property type="molecule type" value="Genomic_DNA"/>
</dbReference>
<dbReference type="SMART" id="SM00342">
    <property type="entry name" value="HTH_ARAC"/>
    <property type="match status" value="1"/>
</dbReference>
<keyword evidence="3" id="KW-0804">Transcription</keyword>
<proteinExistence type="predicted"/>
<dbReference type="PROSITE" id="PS01124">
    <property type="entry name" value="HTH_ARAC_FAMILY_2"/>
    <property type="match status" value="1"/>
</dbReference>
<dbReference type="GO" id="GO:0043565">
    <property type="term" value="F:sequence-specific DNA binding"/>
    <property type="evidence" value="ECO:0007669"/>
    <property type="project" value="InterPro"/>
</dbReference>
<dbReference type="InterPro" id="IPR018062">
    <property type="entry name" value="HTH_AraC-typ_CS"/>
</dbReference>
<dbReference type="SUPFAM" id="SSF46689">
    <property type="entry name" value="Homeodomain-like"/>
    <property type="match status" value="2"/>
</dbReference>
<dbReference type="PROSITE" id="PS00041">
    <property type="entry name" value="HTH_ARAC_FAMILY_1"/>
    <property type="match status" value="1"/>
</dbReference>
<feature type="domain" description="HTH araC/xylS-type" evidence="5">
    <location>
        <begin position="246"/>
        <end position="345"/>
    </location>
</feature>
<accession>A0A2T1HV98</accession>
<protein>
    <recommendedName>
        <fullName evidence="5">HTH araC/xylS-type domain-containing protein</fullName>
    </recommendedName>
</protein>
<reference evidence="7" key="1">
    <citation type="submission" date="2018-03" db="EMBL/GenBank/DDBJ databases">
        <authorList>
            <person name="Sun L."/>
            <person name="Liu H."/>
            <person name="Chen W."/>
            <person name="Huang K."/>
            <person name="Liu W."/>
            <person name="Gao X."/>
        </authorList>
    </citation>
    <scope>NUCLEOTIDE SEQUENCE [LARGE SCALE GENOMIC DNA]</scope>
    <source>
        <strain evidence="7">SH9</strain>
    </source>
</reference>
<organism evidence="6 7">
    <name type="scientific">Alsobacter soli</name>
    <dbReference type="NCBI Taxonomy" id="2109933"/>
    <lineage>
        <taxon>Bacteria</taxon>
        <taxon>Pseudomonadati</taxon>
        <taxon>Pseudomonadota</taxon>
        <taxon>Alphaproteobacteria</taxon>
        <taxon>Hyphomicrobiales</taxon>
        <taxon>Alsobacteraceae</taxon>
        <taxon>Alsobacter</taxon>
    </lineage>
</organism>
<evidence type="ECO:0000256" key="4">
    <source>
        <dbReference type="SAM" id="MobiDB-lite"/>
    </source>
</evidence>
<dbReference type="GO" id="GO:0003700">
    <property type="term" value="F:DNA-binding transcription factor activity"/>
    <property type="evidence" value="ECO:0007669"/>
    <property type="project" value="InterPro"/>
</dbReference>
<dbReference type="AlphaFoldDB" id="A0A2T1HV98"/>
<dbReference type="Proteomes" id="UP000239772">
    <property type="component" value="Unassembled WGS sequence"/>
</dbReference>
<dbReference type="PANTHER" id="PTHR46796">
    <property type="entry name" value="HTH-TYPE TRANSCRIPTIONAL ACTIVATOR RHAS-RELATED"/>
    <property type="match status" value="1"/>
</dbReference>
<sequence length="347" mass="38078">MGTSISGSTDRGEREISKPGQTRSEWDLAPALAPEVSPQDVDYASPDEALHQLRMRTSRVRAIAALSPGFRLRYRSQALLQTHLSRTWETDAVFDIEGQVVPVLFFPLRGCTVLSSGSATRRFRAEDAGCFTVAERAQFAPSAGYSELVVRLDGERLAAALRLLDVDADVPTALRVAALRTDLPGMRQLRALALEVFEEPRPAPGPFRTRYEQVQQENLTLRAASALGAAVAPVPRSLSGSHPALRRAKDYIHERLGEPMLLADVAAASGVSLRLLQDLFRREAGYGPADYIRQRRLALARELLLSGRCATVTEAAFEAGFNHLGKFSALYAQRYGEPPSRSLRRSP</sequence>
<dbReference type="Pfam" id="PF12833">
    <property type="entry name" value="HTH_18"/>
    <property type="match status" value="1"/>
</dbReference>
<dbReference type="InterPro" id="IPR018060">
    <property type="entry name" value="HTH_AraC"/>
</dbReference>
<gene>
    <name evidence="6" type="ORF">SLNSH_07990</name>
</gene>
<name>A0A2T1HV98_9HYPH</name>
<dbReference type="InterPro" id="IPR009057">
    <property type="entry name" value="Homeodomain-like_sf"/>
</dbReference>
<dbReference type="Gene3D" id="1.10.10.60">
    <property type="entry name" value="Homeodomain-like"/>
    <property type="match status" value="1"/>
</dbReference>
<keyword evidence="1" id="KW-0805">Transcription regulation</keyword>
<evidence type="ECO:0000313" key="7">
    <source>
        <dbReference type="Proteomes" id="UP000239772"/>
    </source>
</evidence>
<keyword evidence="7" id="KW-1185">Reference proteome</keyword>